<dbReference type="PANTHER" id="PTHR45641">
    <property type="entry name" value="TETRATRICOPEPTIDE REPEAT PROTEIN (AFU_ORTHOLOGUE AFUA_6G03870)"/>
    <property type="match status" value="1"/>
</dbReference>
<keyword evidence="1" id="KW-0677">Repeat</keyword>
<keyword evidence="2" id="KW-0802">TPR repeat</keyword>
<dbReference type="PANTHER" id="PTHR45641:SF19">
    <property type="entry name" value="NEPHROCYSTIN-3"/>
    <property type="match status" value="1"/>
</dbReference>
<dbReference type="Pfam" id="PF13424">
    <property type="entry name" value="TPR_12"/>
    <property type="match status" value="1"/>
</dbReference>
<comment type="caution">
    <text evidence="4">The sequence shown here is derived from an EMBL/GenBank/DDBJ whole genome shotgun (WGS) entry which is preliminary data.</text>
</comment>
<feature type="compositionally biased region" description="Basic and acidic residues" evidence="3">
    <location>
        <begin position="152"/>
        <end position="164"/>
    </location>
</feature>
<gene>
    <name evidence="4" type="ORF">CEUSTIGMA_g2742.t1</name>
</gene>
<dbReference type="OrthoDB" id="539634at2759"/>
<protein>
    <recommendedName>
        <fullName evidence="6">MalT-like TPR region domain-containing protein</fullName>
    </recommendedName>
</protein>
<feature type="compositionally biased region" description="Polar residues" evidence="3">
    <location>
        <begin position="104"/>
        <end position="122"/>
    </location>
</feature>
<name>A0A250WWS9_9CHLO</name>
<feature type="region of interest" description="Disordered" evidence="3">
    <location>
        <begin position="104"/>
        <end position="164"/>
    </location>
</feature>
<dbReference type="Proteomes" id="UP000232323">
    <property type="component" value="Unassembled WGS sequence"/>
</dbReference>
<dbReference type="InterPro" id="IPR011990">
    <property type="entry name" value="TPR-like_helical_dom_sf"/>
</dbReference>
<evidence type="ECO:0000313" key="5">
    <source>
        <dbReference type="Proteomes" id="UP000232323"/>
    </source>
</evidence>
<evidence type="ECO:0000256" key="3">
    <source>
        <dbReference type="SAM" id="MobiDB-lite"/>
    </source>
</evidence>
<evidence type="ECO:0000256" key="2">
    <source>
        <dbReference type="ARBA" id="ARBA00022803"/>
    </source>
</evidence>
<proteinExistence type="predicted"/>
<evidence type="ECO:0000313" key="4">
    <source>
        <dbReference type="EMBL" id="GAX75297.1"/>
    </source>
</evidence>
<evidence type="ECO:0008006" key="6">
    <source>
        <dbReference type="Google" id="ProtNLM"/>
    </source>
</evidence>
<dbReference type="EMBL" id="BEGY01000011">
    <property type="protein sequence ID" value="GAX75297.1"/>
    <property type="molecule type" value="Genomic_DNA"/>
</dbReference>
<sequence length="547" mass="59413">MTNLLLCVDNVRKCCWRFFDAELGSLVATSRFLGYRHFHGSALDQCKIIGREEILSPCGFLLAPDRLVHGTEVFQSSSFHLSQKYAQCSSSGRGFSVSSSTGLANSRTPCSSEIKQPVTSNDLGDRGKQGNQCSQPSSPSTSSESPCTARASESDKDSQASEEPLRITLREAVLRLADASVAKVEEGDMDGAVAILKEGISGLGPKFPDSPEVGELHNQAGLLLYMQGKVDEAEHHAKIALDLTARAFGVENVLTGHRMLRLGAVKVGQGQLAEATQLLTLAGKALQQDPSKYEADLYLHLISLSGAAAAGQVLNMESDLIKCAGEMKEAFGAESMVLGMVMAQHDRIVTQALAAQTIDTRLCEALMKQHSRLLELLDPSSEDLAIMQYKLATFYYTQDLLQDANQALRVSTSLLKERYPEDHPLVIMCLHRMGMICAASGDHRSAVKLLTKSREKYREGGSLDSEAASTHALAKEADFGLALARFRSIDPAALPREQCTQLQHQRLAEARPLLDDLAASIGPGHMLVQGAMRYFAQITVMMSKQRT</sequence>
<dbReference type="Gene3D" id="1.25.40.10">
    <property type="entry name" value="Tetratricopeptide repeat domain"/>
    <property type="match status" value="2"/>
</dbReference>
<feature type="compositionally biased region" description="Low complexity" evidence="3">
    <location>
        <begin position="132"/>
        <end position="148"/>
    </location>
</feature>
<evidence type="ECO:0000256" key="1">
    <source>
        <dbReference type="ARBA" id="ARBA00022737"/>
    </source>
</evidence>
<reference evidence="4 5" key="1">
    <citation type="submission" date="2017-08" db="EMBL/GenBank/DDBJ databases">
        <title>Acidophilic green algal genome provides insights into adaptation to an acidic environment.</title>
        <authorList>
            <person name="Hirooka S."/>
            <person name="Hirose Y."/>
            <person name="Kanesaki Y."/>
            <person name="Higuchi S."/>
            <person name="Fujiwara T."/>
            <person name="Onuma R."/>
            <person name="Era A."/>
            <person name="Ohbayashi R."/>
            <person name="Uzuka A."/>
            <person name="Nozaki H."/>
            <person name="Yoshikawa H."/>
            <person name="Miyagishima S.Y."/>
        </authorList>
    </citation>
    <scope>NUCLEOTIDE SEQUENCE [LARGE SCALE GENOMIC DNA]</scope>
    <source>
        <strain evidence="4 5">NIES-2499</strain>
    </source>
</reference>
<accession>A0A250WWS9</accession>
<dbReference type="SUPFAM" id="SSF48452">
    <property type="entry name" value="TPR-like"/>
    <property type="match status" value="2"/>
</dbReference>
<organism evidence="4 5">
    <name type="scientific">Chlamydomonas eustigma</name>
    <dbReference type="NCBI Taxonomy" id="1157962"/>
    <lineage>
        <taxon>Eukaryota</taxon>
        <taxon>Viridiplantae</taxon>
        <taxon>Chlorophyta</taxon>
        <taxon>core chlorophytes</taxon>
        <taxon>Chlorophyceae</taxon>
        <taxon>CS clade</taxon>
        <taxon>Chlamydomonadales</taxon>
        <taxon>Chlamydomonadaceae</taxon>
        <taxon>Chlamydomonas</taxon>
    </lineage>
</organism>
<dbReference type="STRING" id="1157962.A0A250WWS9"/>
<dbReference type="AlphaFoldDB" id="A0A250WWS9"/>
<keyword evidence="5" id="KW-1185">Reference proteome</keyword>